<dbReference type="SUPFAM" id="SSF160631">
    <property type="entry name" value="SMI1/KNR4-like"/>
    <property type="match status" value="1"/>
</dbReference>
<accession>A0ABS3PUW6</accession>
<proteinExistence type="predicted"/>
<evidence type="ECO:0000313" key="2">
    <source>
        <dbReference type="Proteomes" id="UP000681610"/>
    </source>
</evidence>
<dbReference type="EMBL" id="JAGDYP010000001">
    <property type="protein sequence ID" value="MBO1883104.1"/>
    <property type="molecule type" value="Genomic_DNA"/>
</dbReference>
<organism evidence="1 2">
    <name type="scientific">Capnocytophaga bilenii</name>
    <dbReference type="NCBI Taxonomy" id="2819369"/>
    <lineage>
        <taxon>Bacteria</taxon>
        <taxon>Pseudomonadati</taxon>
        <taxon>Bacteroidota</taxon>
        <taxon>Flavobacteriia</taxon>
        <taxon>Flavobacteriales</taxon>
        <taxon>Flavobacteriaceae</taxon>
        <taxon>Capnocytophaga</taxon>
    </lineage>
</organism>
<keyword evidence="2" id="KW-1185">Reference proteome</keyword>
<dbReference type="RefSeq" id="WP_208057634.1">
    <property type="nucleotide sequence ID" value="NZ_JAGDYP010000001.1"/>
</dbReference>
<dbReference type="Proteomes" id="UP000681610">
    <property type="component" value="Unassembled WGS sequence"/>
</dbReference>
<dbReference type="InterPro" id="IPR037883">
    <property type="entry name" value="Knr4/Smi1-like_sf"/>
</dbReference>
<name>A0ABS3PUW6_9FLAO</name>
<gene>
    <name evidence="1" type="ORF">J4N46_01335</name>
</gene>
<evidence type="ECO:0000313" key="1">
    <source>
        <dbReference type="EMBL" id="MBO1883104.1"/>
    </source>
</evidence>
<sequence length="172" mass="20152">MENRIFIEQLCNKGWNVKTVDISNLVINSSTKGRVAKTIEEYKEFLKIFSLCSNREDNIWFLSYQDFSKNDENSFSWNEFECQSIDSALDEEMLSDIKSFWDKHLPILMSVKNGYSYVAIGIGEFNNGKIFYGTEPEYEDVAIIANSFYEFKEKYISALNGKDCENFYQYII</sequence>
<reference evidence="1 2" key="1">
    <citation type="submission" date="2021-03" db="EMBL/GenBank/DDBJ databases">
        <title>Isolation and description of Capnocytophaga bilenii sp. nov., a novel Capnocytophaga species, isolated from a gingivitis subject.</title>
        <authorList>
            <person name="Antezack A."/>
            <person name="Monnet-Corti V."/>
            <person name="La Scola B."/>
        </authorList>
    </citation>
    <scope>NUCLEOTIDE SEQUENCE [LARGE SCALE GENOMIC DNA]</scope>
    <source>
        <strain evidence="1 2">Marseille-Q4570</strain>
    </source>
</reference>
<comment type="caution">
    <text evidence="1">The sequence shown here is derived from an EMBL/GenBank/DDBJ whole genome shotgun (WGS) entry which is preliminary data.</text>
</comment>
<protein>
    <submittedName>
        <fullName evidence="1">SMI1/KNR4 family protein</fullName>
    </submittedName>
</protein>